<evidence type="ECO:0000313" key="6">
    <source>
        <dbReference type="Proteomes" id="UP000027135"/>
    </source>
</evidence>
<dbReference type="GO" id="GO:0051321">
    <property type="term" value="P:meiotic cell cycle"/>
    <property type="evidence" value="ECO:0007669"/>
    <property type="project" value="TreeGrafter"/>
</dbReference>
<accession>A0A067QRI2</accession>
<feature type="coiled-coil region" evidence="2">
    <location>
        <begin position="147"/>
        <end position="224"/>
    </location>
</feature>
<feature type="domain" description="XLR/SYCP3/FAM9" evidence="4">
    <location>
        <begin position="86"/>
        <end position="217"/>
    </location>
</feature>
<keyword evidence="2" id="KW-0175">Coiled coil</keyword>
<organism evidence="5 6">
    <name type="scientific">Zootermopsis nevadensis</name>
    <name type="common">Dampwood termite</name>
    <dbReference type="NCBI Taxonomy" id="136037"/>
    <lineage>
        <taxon>Eukaryota</taxon>
        <taxon>Metazoa</taxon>
        <taxon>Ecdysozoa</taxon>
        <taxon>Arthropoda</taxon>
        <taxon>Hexapoda</taxon>
        <taxon>Insecta</taxon>
        <taxon>Pterygota</taxon>
        <taxon>Neoptera</taxon>
        <taxon>Polyneoptera</taxon>
        <taxon>Dictyoptera</taxon>
        <taxon>Blattodea</taxon>
        <taxon>Blattoidea</taxon>
        <taxon>Termitoidae</taxon>
        <taxon>Termopsidae</taxon>
        <taxon>Zootermopsis</taxon>
    </lineage>
</organism>
<dbReference type="GO" id="GO:0000795">
    <property type="term" value="C:synaptonemal complex"/>
    <property type="evidence" value="ECO:0007669"/>
    <property type="project" value="TreeGrafter"/>
</dbReference>
<name>A0A067QRI2_ZOONE</name>
<feature type="region of interest" description="Disordered" evidence="3">
    <location>
        <begin position="1"/>
        <end position="29"/>
    </location>
</feature>
<comment type="similarity">
    <text evidence="1">Belongs to the XLR/SYCP3 family.</text>
</comment>
<feature type="compositionally biased region" description="Basic residues" evidence="3">
    <location>
        <begin position="1"/>
        <end position="11"/>
    </location>
</feature>
<evidence type="ECO:0000259" key="4">
    <source>
        <dbReference type="Pfam" id="PF04803"/>
    </source>
</evidence>
<dbReference type="OrthoDB" id="6433605at2759"/>
<evidence type="ECO:0000256" key="1">
    <source>
        <dbReference type="ARBA" id="ARBA00010283"/>
    </source>
</evidence>
<evidence type="ECO:0000313" key="5">
    <source>
        <dbReference type="EMBL" id="KDR11304.1"/>
    </source>
</evidence>
<dbReference type="InterPro" id="IPR051443">
    <property type="entry name" value="XLR/SYCP3"/>
</dbReference>
<evidence type="ECO:0000256" key="3">
    <source>
        <dbReference type="SAM" id="MobiDB-lite"/>
    </source>
</evidence>
<reference evidence="5 6" key="1">
    <citation type="journal article" date="2014" name="Nat. Commun.">
        <title>Molecular traces of alternative social organization in a termite genome.</title>
        <authorList>
            <person name="Terrapon N."/>
            <person name="Li C."/>
            <person name="Robertson H.M."/>
            <person name="Ji L."/>
            <person name="Meng X."/>
            <person name="Booth W."/>
            <person name="Chen Z."/>
            <person name="Childers C.P."/>
            <person name="Glastad K.M."/>
            <person name="Gokhale K."/>
            <person name="Gowin J."/>
            <person name="Gronenberg W."/>
            <person name="Hermansen R.A."/>
            <person name="Hu H."/>
            <person name="Hunt B.G."/>
            <person name="Huylmans A.K."/>
            <person name="Khalil S.M."/>
            <person name="Mitchell R.D."/>
            <person name="Munoz-Torres M.C."/>
            <person name="Mustard J.A."/>
            <person name="Pan H."/>
            <person name="Reese J.T."/>
            <person name="Scharf M.E."/>
            <person name="Sun F."/>
            <person name="Vogel H."/>
            <person name="Xiao J."/>
            <person name="Yang W."/>
            <person name="Yang Z."/>
            <person name="Yang Z."/>
            <person name="Zhou J."/>
            <person name="Zhu J."/>
            <person name="Brent C.S."/>
            <person name="Elsik C.G."/>
            <person name="Goodisman M.A."/>
            <person name="Liberles D.A."/>
            <person name="Roe R.M."/>
            <person name="Vargo E.L."/>
            <person name="Vilcinskas A."/>
            <person name="Wang J."/>
            <person name="Bornberg-Bauer E."/>
            <person name="Korb J."/>
            <person name="Zhang G."/>
            <person name="Liebig J."/>
        </authorList>
    </citation>
    <scope>NUCLEOTIDE SEQUENCE [LARGE SCALE GENOMIC DNA]</scope>
    <source>
        <tissue evidence="5">Whole organism</tissue>
    </source>
</reference>
<dbReference type="Proteomes" id="UP000027135">
    <property type="component" value="Unassembled WGS sequence"/>
</dbReference>
<dbReference type="AlphaFoldDB" id="A0A067QRI2"/>
<dbReference type="InterPro" id="IPR006888">
    <property type="entry name" value="XLR/SYCP3/FAM9_dom"/>
</dbReference>
<dbReference type="PANTHER" id="PTHR19368">
    <property type="entry name" value="XLR/SCP3/FAM9"/>
    <property type="match status" value="1"/>
</dbReference>
<dbReference type="EMBL" id="KK853104">
    <property type="protein sequence ID" value="KDR11304.1"/>
    <property type="molecule type" value="Genomic_DNA"/>
</dbReference>
<dbReference type="eggNOG" id="ENOG502R883">
    <property type="taxonomic scope" value="Eukaryota"/>
</dbReference>
<dbReference type="STRING" id="136037.A0A067QRI2"/>
<evidence type="ECO:0000256" key="2">
    <source>
        <dbReference type="SAM" id="Coils"/>
    </source>
</evidence>
<dbReference type="GO" id="GO:0007286">
    <property type="term" value="P:spermatid development"/>
    <property type="evidence" value="ECO:0007669"/>
    <property type="project" value="TreeGrafter"/>
</dbReference>
<dbReference type="Pfam" id="PF04803">
    <property type="entry name" value="Cor1"/>
    <property type="match status" value="1"/>
</dbReference>
<sequence>MPRATSKKMKSKTTTEDLTTSPELSDYDVPIKNGLQSITKPESKKSFCETGNKSGGGDVVIDNNTNIDFGNDLRKMLDVFGTDVNKALQVKKQRLEQYSTGAMKANEVKLKEMLQYQSEGRRHHHEEMIRNVNSVLEQWNVDLSHSRDQEEKMIKIVQQQMKIIQQNRTSQLQRLASLRQLHESYNKNFLQQEAKQNEQCGSVLQELRRELTELQKKMMIDSQKEELAQMHKSLQKSVLFM</sequence>
<proteinExistence type="inferred from homology"/>
<keyword evidence="6" id="KW-1185">Reference proteome</keyword>
<gene>
    <name evidence="5" type="ORF">L798_14947</name>
</gene>
<dbReference type="OMA" id="MATHKGC"/>
<protein>
    <submittedName>
        <fullName evidence="5">Synaptonemal complex protein 3</fullName>
    </submittedName>
</protein>
<dbReference type="InParanoid" id="A0A067QRI2"/>
<dbReference type="PANTHER" id="PTHR19368:SF15">
    <property type="entry name" value="XLR_SYCP3_FAM9 DOMAIN-CONTAINING PROTEIN"/>
    <property type="match status" value="1"/>
</dbReference>